<reference evidence="2 3" key="1">
    <citation type="submission" date="2022-07" db="EMBL/GenBank/DDBJ databases">
        <title>Two temperate virus in Haloterrigena jeotgali A29.</title>
        <authorList>
            <person name="Deng X."/>
        </authorList>
    </citation>
    <scope>NUCLEOTIDE SEQUENCE [LARGE SCALE GENOMIC DNA]</scope>
    <source>
        <strain evidence="2 3">A29</strain>
    </source>
</reference>
<protein>
    <submittedName>
        <fullName evidence="2">Uncharacterized protein</fullName>
    </submittedName>
</protein>
<name>A0AAF0T7V5_9EURY</name>
<sequence>MDSFANKVVIGGVMLLGFFIVLNTIDSVIAGIIFSIALGVLSWMLGPTVGKIIQEYFSRKKDKTRWFREELARPLLDEVSEAANGNLPGKPGEYQSKWTTELDEATRQRDTEIRDLFEEYTNYLKQANTCVDQQYRIAPTFINDLPGGRFGPPSYIIGDVMTTGNHRHQSETQAVATGPAMAPEPEGEEVIFKDWIQDIWPAFEEAGSATEFKSELQSQYHSLPYDNEVFSYWEVQEGDPNWEDTFWDYYENDVIEEYYGAAMEREEYEEKAMNLADTIEEIMQAEIRKRYG</sequence>
<proteinExistence type="predicted"/>
<keyword evidence="1" id="KW-1133">Transmembrane helix</keyword>
<evidence type="ECO:0000256" key="1">
    <source>
        <dbReference type="SAM" id="Phobius"/>
    </source>
</evidence>
<gene>
    <name evidence="2" type="ORF">NP511_09255</name>
</gene>
<dbReference type="GeneID" id="39861804"/>
<evidence type="ECO:0000313" key="2">
    <source>
        <dbReference type="EMBL" id="WMT09799.1"/>
    </source>
</evidence>
<dbReference type="RefSeq" id="WP_136396876.1">
    <property type="nucleotide sequence ID" value="NZ_CP101873.1"/>
</dbReference>
<dbReference type="EMBL" id="CP101873">
    <property type="protein sequence ID" value="WMT09799.1"/>
    <property type="molecule type" value="Genomic_DNA"/>
</dbReference>
<evidence type="ECO:0000313" key="3">
    <source>
        <dbReference type="Proteomes" id="UP001224926"/>
    </source>
</evidence>
<feature type="transmembrane region" description="Helical" evidence="1">
    <location>
        <begin position="31"/>
        <end position="53"/>
    </location>
</feature>
<dbReference type="AlphaFoldDB" id="A0AAF0T7V5"/>
<keyword evidence="3" id="KW-1185">Reference proteome</keyword>
<organism evidence="2 3">
    <name type="scientific">Natrinema thermotolerans</name>
    <dbReference type="NCBI Taxonomy" id="121872"/>
    <lineage>
        <taxon>Archaea</taxon>
        <taxon>Methanobacteriati</taxon>
        <taxon>Methanobacteriota</taxon>
        <taxon>Stenosarchaea group</taxon>
        <taxon>Halobacteria</taxon>
        <taxon>Halobacteriales</taxon>
        <taxon>Natrialbaceae</taxon>
        <taxon>Natrinema</taxon>
    </lineage>
</organism>
<dbReference type="Proteomes" id="UP001224926">
    <property type="component" value="Chromosome"/>
</dbReference>
<feature type="transmembrane region" description="Helical" evidence="1">
    <location>
        <begin position="7"/>
        <end position="25"/>
    </location>
</feature>
<keyword evidence="1" id="KW-0472">Membrane</keyword>
<accession>A0AAF0T7V5</accession>
<keyword evidence="1" id="KW-0812">Transmembrane</keyword>